<name>A0A8C1PRK2_CYPCA</name>
<dbReference type="InterPro" id="IPR036691">
    <property type="entry name" value="Endo/exonu/phosph_ase_sf"/>
</dbReference>
<evidence type="ECO:0000313" key="3">
    <source>
        <dbReference type="Proteomes" id="UP000694427"/>
    </source>
</evidence>
<reference evidence="2" key="2">
    <citation type="submission" date="2025-09" db="UniProtKB">
        <authorList>
            <consortium name="Ensembl"/>
        </authorList>
    </citation>
    <scope>IDENTIFICATION</scope>
</reference>
<reference evidence="2" key="1">
    <citation type="submission" date="2025-08" db="UniProtKB">
        <authorList>
            <consortium name="Ensembl"/>
        </authorList>
    </citation>
    <scope>IDENTIFICATION</scope>
</reference>
<dbReference type="PANTHER" id="PTHR31635">
    <property type="entry name" value="REVERSE TRANSCRIPTASE DOMAIN-CONTAINING PROTEIN-RELATED"/>
    <property type="match status" value="1"/>
</dbReference>
<dbReference type="Ensembl" id="ENSCCRT00010123127.1">
    <property type="protein sequence ID" value="ENSCCRP00010110662.1"/>
    <property type="gene ID" value="ENSCCRG00010048792.1"/>
</dbReference>
<evidence type="ECO:0000259" key="1">
    <source>
        <dbReference type="PROSITE" id="PS50878"/>
    </source>
</evidence>
<dbReference type="PANTHER" id="PTHR31635:SF196">
    <property type="entry name" value="REVERSE TRANSCRIPTASE DOMAIN-CONTAINING PROTEIN-RELATED"/>
    <property type="match status" value="1"/>
</dbReference>
<dbReference type="Pfam" id="PF00078">
    <property type="entry name" value="RVT_1"/>
    <property type="match status" value="1"/>
</dbReference>
<dbReference type="AlphaFoldDB" id="A0A8C1PRK2"/>
<dbReference type="SUPFAM" id="SSF56219">
    <property type="entry name" value="DNase I-like"/>
    <property type="match status" value="1"/>
</dbReference>
<dbReference type="InterPro" id="IPR000477">
    <property type="entry name" value="RT_dom"/>
</dbReference>
<dbReference type="InterPro" id="IPR043502">
    <property type="entry name" value="DNA/RNA_pol_sf"/>
</dbReference>
<protein>
    <recommendedName>
        <fullName evidence="1">Reverse transcriptase domain-containing protein</fullName>
    </recommendedName>
</protein>
<dbReference type="Gene3D" id="3.60.10.10">
    <property type="entry name" value="Endonuclease/exonuclease/phosphatase"/>
    <property type="match status" value="1"/>
</dbReference>
<dbReference type="PROSITE" id="PS50878">
    <property type="entry name" value="RT_POL"/>
    <property type="match status" value="1"/>
</dbReference>
<proteinExistence type="predicted"/>
<evidence type="ECO:0000313" key="2">
    <source>
        <dbReference type="Ensembl" id="ENSCCRP00010110662.1"/>
    </source>
</evidence>
<dbReference type="CDD" id="cd01650">
    <property type="entry name" value="RT_nLTR_like"/>
    <property type="match status" value="1"/>
</dbReference>
<feature type="domain" description="Reverse transcriptase" evidence="1">
    <location>
        <begin position="352"/>
        <end position="622"/>
    </location>
</feature>
<dbReference type="Proteomes" id="UP000694427">
    <property type="component" value="Unplaced"/>
</dbReference>
<accession>A0A8C1PRK2</accession>
<dbReference type="SUPFAM" id="SSF56672">
    <property type="entry name" value="DNA/RNA polymerases"/>
    <property type="match status" value="1"/>
</dbReference>
<organism evidence="2 3">
    <name type="scientific">Cyprinus carpio</name>
    <name type="common">Common carp</name>
    <dbReference type="NCBI Taxonomy" id="7962"/>
    <lineage>
        <taxon>Eukaryota</taxon>
        <taxon>Metazoa</taxon>
        <taxon>Chordata</taxon>
        <taxon>Craniata</taxon>
        <taxon>Vertebrata</taxon>
        <taxon>Euteleostomi</taxon>
        <taxon>Actinopterygii</taxon>
        <taxon>Neopterygii</taxon>
        <taxon>Teleostei</taxon>
        <taxon>Ostariophysi</taxon>
        <taxon>Cypriniformes</taxon>
        <taxon>Cyprinidae</taxon>
        <taxon>Cyprininae</taxon>
        <taxon>Cyprinus</taxon>
    </lineage>
</organism>
<sequence length="1026" mass="118999">MNNILDKRPTITSAKQTPRQRALQQMVDEVDLVDVWRHVHPGEKDYTFFSNPHKTYTRIYFFLVTKIILELIKQSTIGNIHLSDHAPIKIEVAFTCLYKNKNIWQCNRSILSDFNFCNKTKTNLMHFLEINDNNDTDPANVWETTKAYLRGLMISYCVAKKKKIIYEQKRLESKLQEAETKHKHSLSVESWDQVMAAKTALNSLEIQKTERELFLQKYKQYDSHRSAKYLASLINIKKRKSAISKIRDESGKLVYTSREITNIFKGFFGDLYKSENTDSERDMTLFFQKLKLPKLDLQDNLSLGAKITVDDVKKTINSLKNGKACGPDGFPAEVYKTFVDILAPLLTRMFQYAYYKKKLPKTMQQSIISLIPKDHKDPENPASYRPLSIQNTDSKILASVLAMRLNNVIHKLVSSDQTGFIKMRQSSANVRRLLGILQYVAYKKEKAVVIALDAEKAFDRVEWKYLFRVLKEFSFNESFINWIKLLYTNPQAALLINGTISEAFSLERGTKQGCPLSPLLFNLVIEPLAVSIRMSEEIEGIETESSSHKISLYADDVLLFLKNPTKSIPLLTKMIENFSKFSGYKINYEKSLAFPLGDRISSLSYQPFKVTTKGFKYLGIYFSADLSNLIKHNLLPVIAKIKTDLLRWTNLSLSLLDRIAIIKMNVLPRLLYIIQMLPIYIPSKIFTKIHSAEGVFVWNNKRPRMEFRKLQLPIKKGGLGIPNFKFYHWAAQLKFMSEWIKKSLFCFPDLEGIGLDKVQLEHLPFICFTKIYTKIKKNYILKNICKSLSAVRKYFGHGKYSLLAPIANNPDFRHTCIDAGFNEWREAGITRILDVYADDVLKSFQQLQYEFNISQVHFFRYLQMRSYLSSIEYYKQGGKTNVLDSILLKAAALKSKTITYIYDQVTANNKGSINIKQSWELDFGIILEDQIWSKVLDHARQITKSNKSYEVQYKMLHAARLSILHVWIKEHPPTVTLWREKLLALLPYERRHNALDGTLDTFVNDWFPLKDYFGCDWQAITCINMD</sequence>
<keyword evidence="3" id="KW-1185">Reference proteome</keyword>